<evidence type="ECO:0000313" key="3">
    <source>
        <dbReference type="Proteomes" id="UP001497623"/>
    </source>
</evidence>
<keyword evidence="3" id="KW-1185">Reference proteome</keyword>
<protein>
    <recommendedName>
        <fullName evidence="1">C-type lectin domain-containing protein</fullName>
    </recommendedName>
</protein>
<reference evidence="2 3" key="1">
    <citation type="submission" date="2024-05" db="EMBL/GenBank/DDBJ databases">
        <authorList>
            <person name="Wallberg A."/>
        </authorList>
    </citation>
    <scope>NUCLEOTIDE SEQUENCE [LARGE SCALE GENOMIC DNA]</scope>
</reference>
<dbReference type="SUPFAM" id="SSF56436">
    <property type="entry name" value="C-type lectin-like"/>
    <property type="match status" value="1"/>
</dbReference>
<dbReference type="Proteomes" id="UP001497623">
    <property type="component" value="Unassembled WGS sequence"/>
</dbReference>
<gene>
    <name evidence="2" type="ORF">MNOR_LOCUS39222</name>
</gene>
<dbReference type="EMBL" id="CAXKWB010098918">
    <property type="protein sequence ID" value="CAL4222899.1"/>
    <property type="molecule type" value="Genomic_DNA"/>
</dbReference>
<dbReference type="InterPro" id="IPR016186">
    <property type="entry name" value="C-type_lectin-like/link_sf"/>
</dbReference>
<organism evidence="2 3">
    <name type="scientific">Meganyctiphanes norvegica</name>
    <name type="common">Northern krill</name>
    <name type="synonym">Thysanopoda norvegica</name>
    <dbReference type="NCBI Taxonomy" id="48144"/>
    <lineage>
        <taxon>Eukaryota</taxon>
        <taxon>Metazoa</taxon>
        <taxon>Ecdysozoa</taxon>
        <taxon>Arthropoda</taxon>
        <taxon>Crustacea</taxon>
        <taxon>Multicrustacea</taxon>
        <taxon>Malacostraca</taxon>
        <taxon>Eumalacostraca</taxon>
        <taxon>Eucarida</taxon>
        <taxon>Euphausiacea</taxon>
        <taxon>Euphausiidae</taxon>
        <taxon>Meganyctiphanes</taxon>
    </lineage>
</organism>
<dbReference type="InterPro" id="IPR001304">
    <property type="entry name" value="C-type_lectin-like"/>
</dbReference>
<accession>A0AAV2SPN5</accession>
<name>A0AAV2SPN5_MEGNR</name>
<dbReference type="PROSITE" id="PS50041">
    <property type="entry name" value="C_TYPE_LECTIN_2"/>
    <property type="match status" value="1"/>
</dbReference>
<sequence>MSTSSLINFHTDNSFDSGDLTYFGHVISLINHPQCNQLAVTFHTDNAFVAGVFHIFLTRGECEKFRLDYFRVNIKNACPVPFIGIANMCLKFLFGDLTFGQVFIRSFSEVLALGLYRNKTYLRDFFCKFLIITNFGLAEADYWLGGSDIQAEGNWTWQDGTPVPMGTPFCGTLGPTAQTQAPDGSTEANCLALTSDGYFFFRDRYCSDHYKAVCMYQK</sequence>
<dbReference type="Pfam" id="PF00059">
    <property type="entry name" value="Lectin_C"/>
    <property type="match status" value="1"/>
</dbReference>
<dbReference type="Gene3D" id="3.10.100.10">
    <property type="entry name" value="Mannose-Binding Protein A, subunit A"/>
    <property type="match status" value="1"/>
</dbReference>
<evidence type="ECO:0000259" key="1">
    <source>
        <dbReference type="PROSITE" id="PS50041"/>
    </source>
</evidence>
<dbReference type="InterPro" id="IPR016187">
    <property type="entry name" value="CTDL_fold"/>
</dbReference>
<feature type="domain" description="C-type lectin" evidence="1">
    <location>
        <begin position="142"/>
        <end position="215"/>
    </location>
</feature>
<proteinExistence type="predicted"/>
<comment type="caution">
    <text evidence="2">The sequence shown here is derived from an EMBL/GenBank/DDBJ whole genome shotgun (WGS) entry which is preliminary data.</text>
</comment>
<feature type="non-terminal residue" evidence="2">
    <location>
        <position position="218"/>
    </location>
</feature>
<dbReference type="AlphaFoldDB" id="A0AAV2SPN5"/>
<dbReference type="CDD" id="cd00037">
    <property type="entry name" value="CLECT"/>
    <property type="match status" value="1"/>
</dbReference>
<evidence type="ECO:0000313" key="2">
    <source>
        <dbReference type="EMBL" id="CAL4222899.1"/>
    </source>
</evidence>